<feature type="region of interest" description="Disordered" evidence="1">
    <location>
        <begin position="180"/>
        <end position="279"/>
    </location>
</feature>
<feature type="compositionally biased region" description="Polar residues" evidence="1">
    <location>
        <begin position="361"/>
        <end position="376"/>
    </location>
</feature>
<gene>
    <name evidence="2" type="ORF">WMSIL1_LOCUS62</name>
</gene>
<protein>
    <submittedName>
        <fullName evidence="2">Uncharacterized protein</fullName>
    </submittedName>
</protein>
<feature type="compositionally biased region" description="Polar residues" evidence="1">
    <location>
        <begin position="242"/>
        <end position="251"/>
    </location>
</feature>
<feature type="compositionally biased region" description="Basic and acidic residues" evidence="1">
    <location>
        <begin position="405"/>
        <end position="414"/>
    </location>
</feature>
<reference evidence="2 3" key="1">
    <citation type="submission" date="2019-07" db="EMBL/GenBank/DDBJ databases">
        <authorList>
            <person name="Jastrzebski P J."/>
            <person name="Paukszto L."/>
            <person name="Jastrzebski P J."/>
        </authorList>
    </citation>
    <scope>NUCLEOTIDE SEQUENCE [LARGE SCALE GENOMIC DNA]</scope>
    <source>
        <strain evidence="2 3">WMS-il1</strain>
    </source>
</reference>
<feature type="compositionally biased region" description="Low complexity" evidence="1">
    <location>
        <begin position="329"/>
        <end position="338"/>
    </location>
</feature>
<feature type="compositionally biased region" description="Polar residues" evidence="1">
    <location>
        <begin position="119"/>
        <end position="129"/>
    </location>
</feature>
<keyword evidence="3" id="KW-1185">Reference proteome</keyword>
<feature type="compositionally biased region" description="Gly residues" evidence="1">
    <location>
        <begin position="269"/>
        <end position="279"/>
    </location>
</feature>
<sequence>MSNCVSTSRSFDALKSNVTPTKVEAAAVTAITTVPSTISSALPSALPSTTRLIAANTSPDLSYVPSTTAFPALLPGGWNEDRVQMRSRRRRKDQEDETEGVTEKTVAADDSFDGKGSDGPTSCHHTNVNASSAPRSAYFMLSSGSLGDDQISSSGGEYISPASASFEHEEECEEIFASPMPLQFPPTASLFPTPTRIPPRNLESSSSSATSTSQTSSSTSSSPSSPSNGNSPMKELPPILLQPSSPHTPDFSSLPIPTRISGPSIVGSGNEGGALVSGGSGQFHTCPHVRPTSLLSSQQRKMLLGVGADSGFHFQGGGGGTSISPSAVSSSMGGEETGTGMDLSLSAAVAAMERCSLASSGFQSHSRNSSFESSGMSRCFPSESKPATTPTGNTDYGGIGGGKQHLIDSTRAPHDEVVSQILRTSNAALATAQRSASSKSSAAVGETGPCD</sequence>
<evidence type="ECO:0000313" key="2">
    <source>
        <dbReference type="EMBL" id="VUZ38593.1"/>
    </source>
</evidence>
<evidence type="ECO:0000313" key="3">
    <source>
        <dbReference type="Proteomes" id="UP000321570"/>
    </source>
</evidence>
<feature type="compositionally biased region" description="Low complexity" evidence="1">
    <location>
        <begin position="204"/>
        <end position="227"/>
    </location>
</feature>
<dbReference type="EMBL" id="CABIJS010000002">
    <property type="protein sequence ID" value="VUZ38593.1"/>
    <property type="molecule type" value="Genomic_DNA"/>
</dbReference>
<evidence type="ECO:0000256" key="1">
    <source>
        <dbReference type="SAM" id="MobiDB-lite"/>
    </source>
</evidence>
<feature type="compositionally biased region" description="Low complexity" evidence="1">
    <location>
        <begin position="430"/>
        <end position="443"/>
    </location>
</feature>
<dbReference type="AlphaFoldDB" id="A0A564XWE8"/>
<proteinExistence type="predicted"/>
<accession>A0A564XWE8</accession>
<feature type="region of interest" description="Disordered" evidence="1">
    <location>
        <begin position="316"/>
        <end position="338"/>
    </location>
</feature>
<name>A0A564XWE8_HYMDI</name>
<dbReference type="Proteomes" id="UP000321570">
    <property type="component" value="Unassembled WGS sequence"/>
</dbReference>
<organism evidence="2 3">
    <name type="scientific">Hymenolepis diminuta</name>
    <name type="common">Rat tapeworm</name>
    <dbReference type="NCBI Taxonomy" id="6216"/>
    <lineage>
        <taxon>Eukaryota</taxon>
        <taxon>Metazoa</taxon>
        <taxon>Spiralia</taxon>
        <taxon>Lophotrochozoa</taxon>
        <taxon>Platyhelminthes</taxon>
        <taxon>Cestoda</taxon>
        <taxon>Eucestoda</taxon>
        <taxon>Cyclophyllidea</taxon>
        <taxon>Hymenolepididae</taxon>
        <taxon>Hymenolepis</taxon>
    </lineage>
</organism>
<feature type="region of interest" description="Disordered" evidence="1">
    <location>
        <begin position="361"/>
        <end position="414"/>
    </location>
</feature>
<feature type="compositionally biased region" description="Polar residues" evidence="1">
    <location>
        <begin position="385"/>
        <end position="394"/>
    </location>
</feature>
<feature type="region of interest" description="Disordered" evidence="1">
    <location>
        <begin position="84"/>
        <end position="129"/>
    </location>
</feature>
<feature type="region of interest" description="Disordered" evidence="1">
    <location>
        <begin position="428"/>
        <end position="451"/>
    </location>
</feature>